<feature type="transmembrane region" description="Helical" evidence="2">
    <location>
        <begin position="358"/>
        <end position="378"/>
    </location>
</feature>
<protein>
    <recommendedName>
        <fullName evidence="5">O-antigen ligase-like membrane protein</fullName>
    </recommendedName>
</protein>
<dbReference type="EMBL" id="BAABLM010000003">
    <property type="protein sequence ID" value="GAA4674688.1"/>
    <property type="molecule type" value="Genomic_DNA"/>
</dbReference>
<feature type="transmembrane region" description="Helical" evidence="2">
    <location>
        <begin position="202"/>
        <end position="222"/>
    </location>
</feature>
<feature type="transmembrane region" description="Helical" evidence="2">
    <location>
        <begin position="228"/>
        <end position="259"/>
    </location>
</feature>
<keyword evidence="4" id="KW-1185">Reference proteome</keyword>
<accession>A0ABP8VYR1</accession>
<organism evidence="3 4">
    <name type="scientific">Frondihabitans cladoniiphilus</name>
    <dbReference type="NCBI Taxonomy" id="715785"/>
    <lineage>
        <taxon>Bacteria</taxon>
        <taxon>Bacillati</taxon>
        <taxon>Actinomycetota</taxon>
        <taxon>Actinomycetes</taxon>
        <taxon>Micrococcales</taxon>
        <taxon>Microbacteriaceae</taxon>
        <taxon>Frondihabitans</taxon>
    </lineage>
</organism>
<name>A0ABP8VYR1_9MICO</name>
<keyword evidence="2" id="KW-0472">Membrane</keyword>
<keyword evidence="2" id="KW-1133">Transmembrane helix</keyword>
<feature type="transmembrane region" description="Helical" evidence="2">
    <location>
        <begin position="112"/>
        <end position="130"/>
    </location>
</feature>
<evidence type="ECO:0000256" key="2">
    <source>
        <dbReference type="SAM" id="Phobius"/>
    </source>
</evidence>
<feature type="transmembrane region" description="Helical" evidence="2">
    <location>
        <begin position="170"/>
        <end position="190"/>
    </location>
</feature>
<gene>
    <name evidence="3" type="ORF">GCM10025780_18980</name>
</gene>
<dbReference type="Proteomes" id="UP001501295">
    <property type="component" value="Unassembled WGS sequence"/>
</dbReference>
<feature type="transmembrane region" description="Helical" evidence="2">
    <location>
        <begin position="385"/>
        <end position="411"/>
    </location>
</feature>
<feature type="transmembrane region" description="Helical" evidence="2">
    <location>
        <begin position="61"/>
        <end position="81"/>
    </location>
</feature>
<feature type="transmembrane region" description="Helical" evidence="2">
    <location>
        <begin position="142"/>
        <end position="164"/>
    </location>
</feature>
<feature type="region of interest" description="Disordered" evidence="1">
    <location>
        <begin position="419"/>
        <end position="439"/>
    </location>
</feature>
<sequence>MRSTPLSFAPAALPPGAGPLPGSLRRLRPAERKSSYLAVLLLLIVLLERFAISFGSQQIPVVVPVVLVALGIGVVRGHIVLDRRRAPLVLALWLVSLVCTLAQLMTGQLPSVLSLALLVLLYLPLLGTSTQSANSTGVAARAFLTMMTIAAGVSLVQFLIQYAGIENIDWLAAIVPNQFLLQGYFPNAVVRYGETLRRSNGVLFLEPSFLSFFLGLAALIGVRVRVPWWQLLLLLAGMVPTLAGNGLVVLIPGLVVTFFSPLRRNLLRLLPGLVVTVGVAAATPLGALYLGRSQETSSTKSSSSLRFVLPYSDLLPASLDSPFHALLGHGAGTSDDFLNSIGAGDVTRAVFPKILFEYGMLGFLGIGIVLLVVMIAALRSRPWLVGLVLAFFFLNASLLQAELVFVTLFWLTIIPGRKPTTSDPPARSSPLLVKEPVSP</sequence>
<proteinExistence type="predicted"/>
<keyword evidence="2" id="KW-0812">Transmembrane</keyword>
<reference evidence="4" key="1">
    <citation type="journal article" date="2019" name="Int. J. Syst. Evol. Microbiol.">
        <title>The Global Catalogue of Microorganisms (GCM) 10K type strain sequencing project: providing services to taxonomists for standard genome sequencing and annotation.</title>
        <authorList>
            <consortium name="The Broad Institute Genomics Platform"/>
            <consortium name="The Broad Institute Genome Sequencing Center for Infectious Disease"/>
            <person name="Wu L."/>
            <person name="Ma J."/>
        </authorList>
    </citation>
    <scope>NUCLEOTIDE SEQUENCE [LARGE SCALE GENOMIC DNA]</scope>
    <source>
        <strain evidence="4">JCM 18956</strain>
    </source>
</reference>
<evidence type="ECO:0008006" key="5">
    <source>
        <dbReference type="Google" id="ProtNLM"/>
    </source>
</evidence>
<evidence type="ECO:0000313" key="3">
    <source>
        <dbReference type="EMBL" id="GAA4674688.1"/>
    </source>
</evidence>
<feature type="transmembrane region" description="Helical" evidence="2">
    <location>
        <begin position="88"/>
        <end position="106"/>
    </location>
</feature>
<feature type="transmembrane region" description="Helical" evidence="2">
    <location>
        <begin position="266"/>
        <end position="290"/>
    </location>
</feature>
<dbReference type="RefSeq" id="WP_345375605.1">
    <property type="nucleotide sequence ID" value="NZ_BAABLM010000003.1"/>
</dbReference>
<evidence type="ECO:0000313" key="4">
    <source>
        <dbReference type="Proteomes" id="UP001501295"/>
    </source>
</evidence>
<evidence type="ECO:0000256" key="1">
    <source>
        <dbReference type="SAM" id="MobiDB-lite"/>
    </source>
</evidence>
<feature type="transmembrane region" description="Helical" evidence="2">
    <location>
        <begin position="35"/>
        <end position="55"/>
    </location>
</feature>
<comment type="caution">
    <text evidence="3">The sequence shown here is derived from an EMBL/GenBank/DDBJ whole genome shotgun (WGS) entry which is preliminary data.</text>
</comment>